<reference evidence="3 4" key="1">
    <citation type="submission" date="2017-02" db="EMBL/GenBank/DDBJ databases">
        <title>Ketogulonicigenium robustum SPU B003 Genome sequencing and assembly.</title>
        <authorList>
            <person name="Li Y."/>
            <person name="Liu L."/>
            <person name="Wang C."/>
            <person name="Zhang M."/>
            <person name="Zhang T."/>
            <person name="Zhang Y."/>
        </authorList>
    </citation>
    <scope>NUCLEOTIDE SEQUENCE [LARGE SCALE GENOMIC DNA]</scope>
    <source>
        <strain evidence="3 4">SPU_B003</strain>
        <plasmid evidence="3 4">unnamed1</plasmid>
    </source>
</reference>
<dbReference type="PROSITE" id="PS50263">
    <property type="entry name" value="CN_HYDROLASE"/>
    <property type="match status" value="1"/>
</dbReference>
<dbReference type="Gene3D" id="3.60.110.10">
    <property type="entry name" value="Carbon-nitrogen hydrolase"/>
    <property type="match status" value="1"/>
</dbReference>
<feature type="domain" description="CN hydrolase" evidence="2">
    <location>
        <begin position="1"/>
        <end position="238"/>
    </location>
</feature>
<dbReference type="SUPFAM" id="SSF56317">
    <property type="entry name" value="Carbon-nitrogen hydrolase"/>
    <property type="match status" value="1"/>
</dbReference>
<dbReference type="InterPro" id="IPR050345">
    <property type="entry name" value="Aliph_Amidase/BUP"/>
</dbReference>
<sequence>MKLGVYQSAPTDGDTAGTFATIARVLADAAGQGAQMLLLPELMLPGYNHPALHAILAQSQGGPWIAQLQSIAAAAGCGITLGWAERAGTAVYNAVTAIGPDGKLLGHYRKIQLFGAMERASFTPSDDGYVTFDLHGRRFGLLICYDVEFAAHAAALRDRGARVILVPTANPAGYEHVQRVLVPARAYEARAIIAYANFSGDDAGLHFGGGSLVAGPDAGVMASAPADGPALLVVDLAAADAIDGALLSTQDADYRPQHATPPRQEN</sequence>
<name>A0A1W6P329_9RHOB</name>
<evidence type="ECO:0000256" key="1">
    <source>
        <dbReference type="ARBA" id="ARBA00022801"/>
    </source>
</evidence>
<organism evidence="3 4">
    <name type="scientific">Ketogulonicigenium robustum</name>
    <dbReference type="NCBI Taxonomy" id="92947"/>
    <lineage>
        <taxon>Bacteria</taxon>
        <taxon>Pseudomonadati</taxon>
        <taxon>Pseudomonadota</taxon>
        <taxon>Alphaproteobacteria</taxon>
        <taxon>Rhodobacterales</taxon>
        <taxon>Roseobacteraceae</taxon>
        <taxon>Ketogulonicigenium</taxon>
    </lineage>
</organism>
<dbReference type="InterPro" id="IPR036526">
    <property type="entry name" value="C-N_Hydrolase_sf"/>
</dbReference>
<dbReference type="AlphaFoldDB" id="A0A1W6P329"/>
<gene>
    <name evidence="3" type="ORF">BVG79_p1000113</name>
</gene>
<keyword evidence="3" id="KW-0808">Transferase</keyword>
<evidence type="ECO:0000313" key="3">
    <source>
        <dbReference type="EMBL" id="ARO15915.1"/>
    </source>
</evidence>
<keyword evidence="4" id="KW-1185">Reference proteome</keyword>
<keyword evidence="3" id="KW-0614">Plasmid</keyword>
<accession>A0A1W6P329</accession>
<dbReference type="Proteomes" id="UP000242447">
    <property type="component" value="Plasmid unnamed1"/>
</dbReference>
<dbReference type="OrthoDB" id="9811121at2"/>
<keyword evidence="3" id="KW-0012">Acyltransferase</keyword>
<dbReference type="GO" id="GO:0016811">
    <property type="term" value="F:hydrolase activity, acting on carbon-nitrogen (but not peptide) bonds, in linear amides"/>
    <property type="evidence" value="ECO:0007669"/>
    <property type="project" value="TreeGrafter"/>
</dbReference>
<keyword evidence="1" id="KW-0378">Hydrolase</keyword>
<dbReference type="InterPro" id="IPR003010">
    <property type="entry name" value="C-N_Hydrolase"/>
</dbReference>
<dbReference type="RefSeq" id="WP_085787495.1">
    <property type="nucleotide sequence ID" value="NZ_CP019938.1"/>
</dbReference>
<geneLocation type="plasmid" evidence="3">
    <name>unnamed1</name>
</geneLocation>
<dbReference type="GO" id="GO:0016746">
    <property type="term" value="F:acyltransferase activity"/>
    <property type="evidence" value="ECO:0007669"/>
    <property type="project" value="UniProtKB-KW"/>
</dbReference>
<dbReference type="KEGG" id="kro:BVG79_p1000113"/>
<dbReference type="EMBL" id="CP019938">
    <property type="protein sequence ID" value="ARO15915.1"/>
    <property type="molecule type" value="Genomic_DNA"/>
</dbReference>
<keyword evidence="3" id="KW-0449">Lipoprotein</keyword>
<dbReference type="Pfam" id="PF00795">
    <property type="entry name" value="CN_hydrolase"/>
    <property type="match status" value="1"/>
</dbReference>
<protein>
    <submittedName>
        <fullName evidence="3">Nitrilase/cyanide hydratase and apolipoprotein N-acyltransferase</fullName>
    </submittedName>
</protein>
<dbReference type="PANTHER" id="PTHR43674">
    <property type="entry name" value="NITRILASE C965.09-RELATED"/>
    <property type="match status" value="1"/>
</dbReference>
<dbReference type="PANTHER" id="PTHR43674:SF2">
    <property type="entry name" value="BETA-UREIDOPROPIONASE"/>
    <property type="match status" value="1"/>
</dbReference>
<evidence type="ECO:0000313" key="4">
    <source>
        <dbReference type="Proteomes" id="UP000242447"/>
    </source>
</evidence>
<proteinExistence type="predicted"/>
<evidence type="ECO:0000259" key="2">
    <source>
        <dbReference type="PROSITE" id="PS50263"/>
    </source>
</evidence>